<dbReference type="InterPro" id="IPR019734">
    <property type="entry name" value="TPR_rpt"/>
</dbReference>
<dbReference type="GO" id="GO:0005680">
    <property type="term" value="C:anaphase-promoting complex"/>
    <property type="evidence" value="ECO:0000318"/>
    <property type="project" value="GO_Central"/>
</dbReference>
<dbReference type="Gene3D" id="1.25.40.10">
    <property type="entry name" value="Tetratricopeptide repeat domain"/>
    <property type="match status" value="3"/>
</dbReference>
<accession>B3RK31</accession>
<dbReference type="CTD" id="6749784"/>
<evidence type="ECO:0000313" key="6">
    <source>
        <dbReference type="Proteomes" id="UP000009022"/>
    </source>
</evidence>
<dbReference type="OMA" id="AFGHCAR"/>
<dbReference type="SMART" id="SM00028">
    <property type="entry name" value="TPR"/>
    <property type="match status" value="5"/>
</dbReference>
<evidence type="ECO:0000256" key="2">
    <source>
        <dbReference type="PROSITE-ProRule" id="PRU00339"/>
    </source>
</evidence>
<dbReference type="PANTHER" id="PTHR12558">
    <property type="entry name" value="CELL DIVISION CYCLE 16,23,27"/>
    <property type="match status" value="1"/>
</dbReference>
<evidence type="ECO:0000256" key="4">
    <source>
        <dbReference type="SAM" id="MobiDB-lite"/>
    </source>
</evidence>
<dbReference type="GO" id="GO:0016567">
    <property type="term" value="P:protein ubiquitination"/>
    <property type="evidence" value="ECO:0000318"/>
    <property type="project" value="GO_Central"/>
</dbReference>
<dbReference type="HOGENOM" id="CLU_026953_0_1_1"/>
<dbReference type="STRING" id="10228.B3RK31"/>
<reference evidence="5 6" key="1">
    <citation type="journal article" date="2008" name="Nature">
        <title>The Trichoplax genome and the nature of placozoans.</title>
        <authorList>
            <person name="Srivastava M."/>
            <person name="Begovic E."/>
            <person name="Chapman J."/>
            <person name="Putnam N.H."/>
            <person name="Hellsten U."/>
            <person name="Kawashima T."/>
            <person name="Kuo A."/>
            <person name="Mitros T."/>
            <person name="Salamov A."/>
            <person name="Carpenter M.L."/>
            <person name="Signorovitch A.Y."/>
            <person name="Moreno M.A."/>
            <person name="Kamm K."/>
            <person name="Grimwood J."/>
            <person name="Schmutz J."/>
            <person name="Shapiro H."/>
            <person name="Grigoriev I.V."/>
            <person name="Buss L.W."/>
            <person name="Schierwater B."/>
            <person name="Dellaporta S.L."/>
            <person name="Rokhsar D.S."/>
        </authorList>
    </citation>
    <scope>NUCLEOTIDE SEQUENCE [LARGE SCALE GENOMIC DNA]</scope>
    <source>
        <strain evidence="5 6">Grell-BS-1999</strain>
    </source>
</reference>
<protein>
    <recommendedName>
        <fullName evidence="7">Anaphase-promoting complex subunit 7</fullName>
    </recommendedName>
</protein>
<evidence type="ECO:0008006" key="7">
    <source>
        <dbReference type="Google" id="ProtNLM"/>
    </source>
</evidence>
<proteinExistence type="predicted"/>
<feature type="coiled-coil region" evidence="3">
    <location>
        <begin position="470"/>
        <end position="504"/>
    </location>
</feature>
<dbReference type="InterPro" id="IPR011990">
    <property type="entry name" value="TPR-like_helical_dom_sf"/>
</dbReference>
<dbReference type="PhylomeDB" id="B3RK31"/>
<dbReference type="AlphaFoldDB" id="B3RK31"/>
<keyword evidence="3" id="KW-0175">Coiled coil</keyword>
<dbReference type="SUPFAM" id="SSF48452">
    <property type="entry name" value="TPR-like"/>
    <property type="match status" value="1"/>
</dbReference>
<dbReference type="OrthoDB" id="308440at2759"/>
<keyword evidence="6" id="KW-1185">Reference proteome</keyword>
<dbReference type="RefSeq" id="XP_002107763.1">
    <property type="nucleotide sequence ID" value="XM_002107727.1"/>
</dbReference>
<feature type="repeat" description="TPR" evidence="2">
    <location>
        <begin position="252"/>
        <end position="285"/>
    </location>
</feature>
<evidence type="ECO:0000256" key="3">
    <source>
        <dbReference type="SAM" id="Coils"/>
    </source>
</evidence>
<dbReference type="EMBL" id="DS985241">
    <property type="protein sequence ID" value="EDV28561.1"/>
    <property type="molecule type" value="Genomic_DNA"/>
</dbReference>
<evidence type="ECO:0000313" key="5">
    <source>
        <dbReference type="EMBL" id="EDV28561.1"/>
    </source>
</evidence>
<dbReference type="InParanoid" id="B3RK31"/>
<dbReference type="FunCoup" id="B3RK31">
    <property type="interactions" value="1094"/>
</dbReference>
<sequence>MTSFCTVPLHSRGLAREAAFFIYQRPSKAQQIQSLLNAKLYQDVELLISLILPMVNQCGKNDSVASSHYYKILVWYGDSLYEGRQYKKAEDIFQKALLLRKNLNKAKVKSLTSELLLSEVELKYKLYECYMKLGDARNATAMLEGISVRQRTPKVLMSLAHLYQISNIDKQAIACYKEILRKCPLALGAVHGLLQLGCTRDDIVNIISAAGISCPSWLNEWINGHSQMACKEYKKAIETLSKLESHHLHSSIPIMNSIAMGYYRQEDYRNAKHLFEKIIEMDPYSVKGLGIYARILAKEKNVKSLFMLSKRLLQVNENSVDTWLVMAEYNAIKDNVQRAIYFAQKAHVIDSSNIQALVLKGLVNCYLADNKISLASSTAAKAYTKVGRTPSTLLAKSSFQLALNLDPSCELAACSLANIYADKFSDCDKAIKLLQQFLETTPSSKVHLQLGNYYCETHKKQQALDEYRIALSMDSNCSEAQEAIDKLENESRDIEESSLHYELNPIHPLHFDIDDEDGDANTTGSLDEME</sequence>
<name>B3RK31_TRIAD</name>
<dbReference type="GO" id="GO:0045842">
    <property type="term" value="P:positive regulation of mitotic metaphase/anaphase transition"/>
    <property type="evidence" value="ECO:0000318"/>
    <property type="project" value="GO_Central"/>
</dbReference>
<feature type="repeat" description="TPR" evidence="2">
    <location>
        <begin position="444"/>
        <end position="477"/>
    </location>
</feature>
<dbReference type="PANTHER" id="PTHR12558:SF36">
    <property type="entry name" value="ANAPHASE-PROMOTING COMPLEX SUBUNIT 7"/>
    <property type="match status" value="1"/>
</dbReference>
<keyword evidence="1 2" id="KW-0802">TPR repeat</keyword>
<dbReference type="PROSITE" id="PS50005">
    <property type="entry name" value="TPR"/>
    <property type="match status" value="2"/>
</dbReference>
<dbReference type="GeneID" id="6749784"/>
<organism evidence="5 6">
    <name type="scientific">Trichoplax adhaerens</name>
    <name type="common">Trichoplax reptans</name>
    <dbReference type="NCBI Taxonomy" id="10228"/>
    <lineage>
        <taxon>Eukaryota</taxon>
        <taxon>Metazoa</taxon>
        <taxon>Placozoa</taxon>
        <taxon>Uniplacotomia</taxon>
        <taxon>Trichoplacea</taxon>
        <taxon>Trichoplacidae</taxon>
        <taxon>Trichoplax</taxon>
    </lineage>
</organism>
<evidence type="ECO:0000256" key="1">
    <source>
        <dbReference type="ARBA" id="ARBA00022803"/>
    </source>
</evidence>
<dbReference type="KEGG" id="tad:TRIADDRAFT_51605"/>
<feature type="compositionally biased region" description="Polar residues" evidence="4">
    <location>
        <begin position="520"/>
        <end position="530"/>
    </location>
</feature>
<dbReference type="eggNOG" id="KOG1174">
    <property type="taxonomic scope" value="Eukaryota"/>
</dbReference>
<dbReference type="Proteomes" id="UP000009022">
    <property type="component" value="Unassembled WGS sequence"/>
</dbReference>
<gene>
    <name evidence="5" type="ORF">TRIADDRAFT_51605</name>
</gene>
<dbReference type="GO" id="GO:0051301">
    <property type="term" value="P:cell division"/>
    <property type="evidence" value="ECO:0000318"/>
    <property type="project" value="GO_Central"/>
</dbReference>
<feature type="region of interest" description="Disordered" evidence="4">
    <location>
        <begin position="510"/>
        <end position="530"/>
    </location>
</feature>
<dbReference type="Pfam" id="PF13181">
    <property type="entry name" value="TPR_8"/>
    <property type="match status" value="1"/>
</dbReference>